<name>A0A8D9B521_9HEMI</name>
<proteinExistence type="predicted"/>
<accession>A0A8D9B521</accession>
<protein>
    <submittedName>
        <fullName evidence="2">Uncharacterized protein</fullName>
    </submittedName>
</protein>
<evidence type="ECO:0000256" key="1">
    <source>
        <dbReference type="SAM" id="Phobius"/>
    </source>
</evidence>
<sequence length="128" mass="14405">MCFSRESSRLKLSSFPSFFLSLSLSLLGVILCDNSLDSILFTSLHPPPSNHNISILVLFNLNAMFYRLNRFIFDFSPPMMQFGPRDYFNVDETGRAGAASRPSSGNMYPLTLALVLIVLCFKQIKTIL</sequence>
<keyword evidence="1" id="KW-0812">Transmembrane</keyword>
<keyword evidence="1" id="KW-1133">Transmembrane helix</keyword>
<reference evidence="2" key="1">
    <citation type="submission" date="2021-05" db="EMBL/GenBank/DDBJ databases">
        <authorList>
            <person name="Alioto T."/>
            <person name="Alioto T."/>
            <person name="Gomez Garrido J."/>
        </authorList>
    </citation>
    <scope>NUCLEOTIDE SEQUENCE</scope>
</reference>
<feature type="transmembrane region" description="Helical" evidence="1">
    <location>
        <begin position="51"/>
        <end position="69"/>
    </location>
</feature>
<dbReference type="AlphaFoldDB" id="A0A8D9B521"/>
<dbReference type="EMBL" id="HBUF01603455">
    <property type="protein sequence ID" value="CAG6776822.1"/>
    <property type="molecule type" value="Transcribed_RNA"/>
</dbReference>
<evidence type="ECO:0000313" key="2">
    <source>
        <dbReference type="EMBL" id="CAG6776822.1"/>
    </source>
</evidence>
<organism evidence="2">
    <name type="scientific">Cacopsylla melanoneura</name>
    <dbReference type="NCBI Taxonomy" id="428564"/>
    <lineage>
        <taxon>Eukaryota</taxon>
        <taxon>Metazoa</taxon>
        <taxon>Ecdysozoa</taxon>
        <taxon>Arthropoda</taxon>
        <taxon>Hexapoda</taxon>
        <taxon>Insecta</taxon>
        <taxon>Pterygota</taxon>
        <taxon>Neoptera</taxon>
        <taxon>Paraneoptera</taxon>
        <taxon>Hemiptera</taxon>
        <taxon>Sternorrhyncha</taxon>
        <taxon>Psylloidea</taxon>
        <taxon>Psyllidae</taxon>
        <taxon>Psyllinae</taxon>
        <taxon>Cacopsylla</taxon>
    </lineage>
</organism>
<feature type="transmembrane region" description="Helical" evidence="1">
    <location>
        <begin position="12"/>
        <end position="31"/>
    </location>
</feature>
<keyword evidence="1" id="KW-0472">Membrane</keyword>